<reference evidence="2" key="1">
    <citation type="submission" date="2021-02" db="EMBL/GenBank/DDBJ databases">
        <authorList>
            <person name="Dougan E. K."/>
            <person name="Rhodes N."/>
            <person name="Thang M."/>
            <person name="Chan C."/>
        </authorList>
    </citation>
    <scope>NUCLEOTIDE SEQUENCE</scope>
</reference>
<feature type="compositionally biased region" description="Basic and acidic residues" evidence="1">
    <location>
        <begin position="937"/>
        <end position="972"/>
    </location>
</feature>
<sequence length="987" mass="111277">MAKPAKPATSSGKFAAKAVKREPKAAAKGTAKAPTPKSQAVKTEPTEAVGKIGMERGQLSGLLASLSYQCKAKKATPEHRAAAAKILSDYKAADVSGKSKILEKLVQSGMHCLDWANELTKNTEVQHEEANEFVKGFMTRSKILELNGLNESNLSEQVAADTLQDLLRESEERFKHTRQEQPHKNKLLHRYFYKMQKESTERDSATDTTRHSQTGTMDGELGSLMDAFGSGATSSIEVDMKGAFNKNVLLLKQYKPKLNKLHQEGLDISSILLSLSPEMYSQICQDIDKKMQTLEEFSTKLRQSTATMNRVDPADSSVDLEKLVKTTGDLITECEQHQNVVAGFLKQWKLGMVVQQPARGSSTVGSQEPSTYFEAMNEAGAQPHEKATRVQMISSSVSVEYHPDDQIFLVHRLPDGSEKRELTTSMIVDAMFEVKKRAAVSNLSDISQITGTAPAGPIKEEEVDYSSLEWGDMDPNYRRELEKRPEVKAALQRFKRQSKAARLTPSGEFMEFHTAEIPAPDNPPTLAEDFKQREMTGDTLDSAIKFYHERHVQPSFNMLADAVTAMSNRKAPCVLQALNLHQMQLSNLEGEICQRTVLLHNIPPFANYSSIQGNLQFLRGVAGLDFHHAVQSCSTHILSPNAAILRVVFLQMQGSREFVIAFRKGARYWRDYQDRGNDRKIRVEKDVPFSTRLERQPYYALLDMLSDISPPPYGSTSFRTDLSSLQIKTPEECDEDMVLAQVVYLPFRGEFRCILLVQPDLVTSLQSSFGRHFNERMMSTLILLQAITHASTHTTTLARFHHTSSFDYSNVGPEEAFHMFPYSIEHNVLDPALADKLRTDPGFIHKGYGGLGQVVNSAQFARGTNPADYGPGVGSHGGDKRKGYAKGKGKSGKGRGSSTFHDPQMRDRDVDMEFQGSRDNRRRASNHREEYDEDFGSDERFYRHQDRRGFRDVRDARRDVRDDRRDVRDRSPSQHRQPRRYQYQRDW</sequence>
<feature type="region of interest" description="Disordered" evidence="1">
    <location>
        <begin position="866"/>
        <end position="987"/>
    </location>
</feature>
<protein>
    <submittedName>
        <fullName evidence="2">Uncharacterized protein</fullName>
    </submittedName>
</protein>
<evidence type="ECO:0000313" key="2">
    <source>
        <dbReference type="EMBL" id="CAE7230635.1"/>
    </source>
</evidence>
<gene>
    <name evidence="2" type="ORF">SNAT2548_LOCUS9390</name>
</gene>
<evidence type="ECO:0000313" key="3">
    <source>
        <dbReference type="Proteomes" id="UP000604046"/>
    </source>
</evidence>
<keyword evidence="3" id="KW-1185">Reference proteome</keyword>
<organism evidence="2 3">
    <name type="scientific">Symbiodinium natans</name>
    <dbReference type="NCBI Taxonomy" id="878477"/>
    <lineage>
        <taxon>Eukaryota</taxon>
        <taxon>Sar</taxon>
        <taxon>Alveolata</taxon>
        <taxon>Dinophyceae</taxon>
        <taxon>Suessiales</taxon>
        <taxon>Symbiodiniaceae</taxon>
        <taxon>Symbiodinium</taxon>
    </lineage>
</organism>
<proteinExistence type="predicted"/>
<dbReference type="OrthoDB" id="423235at2759"/>
<comment type="caution">
    <text evidence="2">The sequence shown here is derived from an EMBL/GenBank/DDBJ whole genome shotgun (WGS) entry which is preliminary data.</text>
</comment>
<feature type="compositionally biased region" description="Basic and acidic residues" evidence="1">
    <location>
        <begin position="903"/>
        <end position="919"/>
    </location>
</feature>
<feature type="compositionally biased region" description="Basic residues" evidence="1">
    <location>
        <begin position="883"/>
        <end position="893"/>
    </location>
</feature>
<feature type="region of interest" description="Disordered" evidence="1">
    <location>
        <begin position="1"/>
        <end position="45"/>
    </location>
</feature>
<accession>A0A812KPD4</accession>
<feature type="compositionally biased region" description="Basic and acidic residues" evidence="1">
    <location>
        <begin position="198"/>
        <end position="210"/>
    </location>
</feature>
<feature type="compositionally biased region" description="Low complexity" evidence="1">
    <location>
        <begin position="26"/>
        <end position="37"/>
    </location>
</feature>
<dbReference type="Proteomes" id="UP000604046">
    <property type="component" value="Unassembled WGS sequence"/>
</dbReference>
<name>A0A812KPD4_9DINO</name>
<dbReference type="EMBL" id="CAJNDS010000727">
    <property type="protein sequence ID" value="CAE7230635.1"/>
    <property type="molecule type" value="Genomic_DNA"/>
</dbReference>
<dbReference type="AlphaFoldDB" id="A0A812KPD4"/>
<feature type="region of interest" description="Disordered" evidence="1">
    <location>
        <begin position="198"/>
        <end position="221"/>
    </location>
</feature>
<evidence type="ECO:0000256" key="1">
    <source>
        <dbReference type="SAM" id="MobiDB-lite"/>
    </source>
</evidence>